<reference evidence="2" key="1">
    <citation type="submission" date="2019-06" db="EMBL/GenBank/DDBJ databases">
        <authorList>
            <person name="Zheng W."/>
        </authorList>
    </citation>
    <scope>NUCLEOTIDE SEQUENCE</scope>
    <source>
        <strain evidence="2">QDHG01</strain>
    </source>
</reference>
<dbReference type="EMBL" id="RRYP01029998">
    <property type="protein sequence ID" value="TNV71314.1"/>
    <property type="molecule type" value="Genomic_DNA"/>
</dbReference>
<dbReference type="AlphaFoldDB" id="A0A8J8SUN8"/>
<dbReference type="PANTHER" id="PTHR11319:SF35">
    <property type="entry name" value="OUTER MEMBRANE PROTEIN PMPC-RELATED"/>
    <property type="match status" value="1"/>
</dbReference>
<gene>
    <name evidence="2" type="ORF">FGO68_gene17028</name>
</gene>
<dbReference type="PANTHER" id="PTHR11319">
    <property type="entry name" value="G PROTEIN-COUPLED RECEPTOR-RELATED"/>
    <property type="match status" value="1"/>
</dbReference>
<protein>
    <submittedName>
        <fullName evidence="2">Uncharacterized protein</fullName>
    </submittedName>
</protein>
<comment type="caution">
    <text evidence="2">The sequence shown here is derived from an EMBL/GenBank/DDBJ whole genome shotgun (WGS) entry which is preliminary data.</text>
</comment>
<sequence>MEKQNAEKVHLREIKAQKKREKIARNEKFLKAIGFQGATVTQTIKGGQVVKISGQTDSTCKTSNTQSDMKETSIGEEQLSTKQHKQLKKKATSFDDGWVERRKKSSIIILLFFLYPTICQYVFSLFNCTLIDKTSRLYEDPEVICYDGLHDLIALWAGLPSLALWVFGIPFYALIQLRSNKDNLHSVVIKEQLGFLYNGFRDSTYYWEIYIMYRKVVVVGVQVFLVTFGLKVQAYAVLLLLMIFLQINLKFRPYSFHALTQLETASLTVCLITTYCGLFYLTASDRSNQSFFNIKKDFYLTDTSIYVLFFAILIANITFMVLWAYLFLIEVRKTLLTKQTRLYQSKV</sequence>
<feature type="transmembrane region" description="Helical" evidence="1">
    <location>
        <begin position="153"/>
        <end position="175"/>
    </location>
</feature>
<dbReference type="OrthoDB" id="77931at2759"/>
<keyword evidence="3" id="KW-1185">Reference proteome</keyword>
<feature type="transmembrane region" description="Helical" evidence="1">
    <location>
        <begin position="304"/>
        <end position="328"/>
    </location>
</feature>
<organism evidence="2 3">
    <name type="scientific">Halteria grandinella</name>
    <dbReference type="NCBI Taxonomy" id="5974"/>
    <lineage>
        <taxon>Eukaryota</taxon>
        <taxon>Sar</taxon>
        <taxon>Alveolata</taxon>
        <taxon>Ciliophora</taxon>
        <taxon>Intramacronucleata</taxon>
        <taxon>Spirotrichea</taxon>
        <taxon>Stichotrichia</taxon>
        <taxon>Sporadotrichida</taxon>
        <taxon>Halteriidae</taxon>
        <taxon>Halteria</taxon>
    </lineage>
</organism>
<evidence type="ECO:0000256" key="1">
    <source>
        <dbReference type="SAM" id="Phobius"/>
    </source>
</evidence>
<evidence type="ECO:0000313" key="2">
    <source>
        <dbReference type="EMBL" id="TNV71314.1"/>
    </source>
</evidence>
<keyword evidence="1" id="KW-0812">Transmembrane</keyword>
<keyword evidence="1" id="KW-0472">Membrane</keyword>
<feature type="transmembrane region" description="Helical" evidence="1">
    <location>
        <begin position="216"/>
        <end position="245"/>
    </location>
</feature>
<keyword evidence="1" id="KW-1133">Transmembrane helix</keyword>
<name>A0A8J8SUN8_HALGN</name>
<feature type="transmembrane region" description="Helical" evidence="1">
    <location>
        <begin position="265"/>
        <end position="283"/>
    </location>
</feature>
<proteinExistence type="predicted"/>
<dbReference type="Proteomes" id="UP000785679">
    <property type="component" value="Unassembled WGS sequence"/>
</dbReference>
<feature type="transmembrane region" description="Helical" evidence="1">
    <location>
        <begin position="107"/>
        <end position="126"/>
    </location>
</feature>
<accession>A0A8J8SUN8</accession>
<evidence type="ECO:0000313" key="3">
    <source>
        <dbReference type="Proteomes" id="UP000785679"/>
    </source>
</evidence>